<proteinExistence type="predicted"/>
<dbReference type="InterPro" id="IPR000182">
    <property type="entry name" value="GNAT_dom"/>
</dbReference>
<dbReference type="Pfam" id="PF13302">
    <property type="entry name" value="Acetyltransf_3"/>
    <property type="match status" value="1"/>
</dbReference>
<dbReference type="EMBL" id="UFXS01000001">
    <property type="protein sequence ID" value="STD58891.1"/>
    <property type="molecule type" value="Genomic_DNA"/>
</dbReference>
<dbReference type="Gene3D" id="3.40.630.30">
    <property type="match status" value="1"/>
</dbReference>
<dbReference type="EC" id="2.3.1.-" evidence="2"/>
<accession>A0A376GFE9</accession>
<dbReference type="InterPro" id="IPR051531">
    <property type="entry name" value="N-acetyltransferase"/>
</dbReference>
<evidence type="ECO:0000313" key="3">
    <source>
        <dbReference type="Proteomes" id="UP000254737"/>
    </source>
</evidence>
<gene>
    <name evidence="2" type="primary">ydaF</name>
    <name evidence="2" type="ORF">NCTC13456_02518</name>
</gene>
<dbReference type="Proteomes" id="UP000254737">
    <property type="component" value="Unassembled WGS sequence"/>
</dbReference>
<dbReference type="PANTHER" id="PTHR43792:SF1">
    <property type="entry name" value="N-ACETYLTRANSFERASE DOMAIN-CONTAINING PROTEIN"/>
    <property type="match status" value="1"/>
</dbReference>
<organism evidence="2 3">
    <name type="scientific">Empedobacter falsenii</name>
    <dbReference type="NCBI Taxonomy" id="343874"/>
    <lineage>
        <taxon>Bacteria</taxon>
        <taxon>Pseudomonadati</taxon>
        <taxon>Bacteroidota</taxon>
        <taxon>Flavobacteriia</taxon>
        <taxon>Flavobacteriales</taxon>
        <taxon>Weeksellaceae</taxon>
        <taxon>Empedobacter</taxon>
    </lineage>
</organism>
<name>A0A376GFE9_9FLAO</name>
<protein>
    <submittedName>
        <fullName evidence="2">Ribosomal N-acetyltransferase YdaF</fullName>
        <ecNumber evidence="2">2.3.1.-</ecNumber>
    </submittedName>
</protein>
<dbReference type="SUPFAM" id="SSF55729">
    <property type="entry name" value="Acyl-CoA N-acyltransferases (Nat)"/>
    <property type="match status" value="1"/>
</dbReference>
<evidence type="ECO:0000313" key="2">
    <source>
        <dbReference type="EMBL" id="STD58891.1"/>
    </source>
</evidence>
<evidence type="ECO:0000259" key="1">
    <source>
        <dbReference type="PROSITE" id="PS51186"/>
    </source>
</evidence>
<dbReference type="PROSITE" id="PS51186">
    <property type="entry name" value="GNAT"/>
    <property type="match status" value="1"/>
</dbReference>
<dbReference type="STRING" id="343874.GCA_000805695_02025"/>
<dbReference type="RefSeq" id="WP_115002075.1">
    <property type="nucleotide sequence ID" value="NZ_UFXS01000001.1"/>
</dbReference>
<reference evidence="2 3" key="1">
    <citation type="submission" date="2018-06" db="EMBL/GenBank/DDBJ databases">
        <authorList>
            <consortium name="Pathogen Informatics"/>
            <person name="Doyle S."/>
        </authorList>
    </citation>
    <scope>NUCLEOTIDE SEQUENCE [LARGE SCALE GENOMIC DNA]</scope>
    <source>
        <strain evidence="2 3">NCTC13456</strain>
    </source>
</reference>
<dbReference type="PANTHER" id="PTHR43792">
    <property type="entry name" value="GNAT FAMILY, PUTATIVE (AFU_ORTHOLOGUE AFUA_3G00765)-RELATED-RELATED"/>
    <property type="match status" value="1"/>
</dbReference>
<dbReference type="GO" id="GO:0016747">
    <property type="term" value="F:acyltransferase activity, transferring groups other than amino-acyl groups"/>
    <property type="evidence" value="ECO:0007669"/>
    <property type="project" value="InterPro"/>
</dbReference>
<keyword evidence="2" id="KW-0808">Transferase</keyword>
<keyword evidence="2" id="KW-0012">Acyltransferase</keyword>
<dbReference type="AlphaFoldDB" id="A0A376GFE9"/>
<sequence length="176" mass="20376">MKLENERIILRPIAKQDAARVLEYRADKIANAYQGWIPENLEEVETFIEKNPAEFNQPESWFQLVILEKETGNLVGDIGVHFFGEENLQVEFGITLDKAFQGKALASESLNLLINYLFKDLKKHRIMASLDPRNTASEKLMQRLGLRKEAHFVKSYYQNGTWADDVVFAILSEEWK</sequence>
<feature type="domain" description="N-acetyltransferase" evidence="1">
    <location>
        <begin position="8"/>
        <end position="173"/>
    </location>
</feature>
<dbReference type="InterPro" id="IPR016181">
    <property type="entry name" value="Acyl_CoA_acyltransferase"/>
</dbReference>